<accession>A0ABN5PUZ8</accession>
<proteinExistence type="predicted"/>
<keyword evidence="4" id="KW-1185">Reference proteome</keyword>
<reference evidence="3 4" key="1">
    <citation type="submission" date="2018-09" db="EMBL/GenBank/DDBJ databases">
        <authorList>
            <person name="Li J."/>
        </authorList>
    </citation>
    <scope>NUCLEOTIDE SEQUENCE [LARGE SCALE GENOMIC DNA]</scope>
    <source>
        <strain evidence="3 4">2129</strain>
    </source>
</reference>
<feature type="region of interest" description="Disordered" evidence="1">
    <location>
        <begin position="1"/>
        <end position="58"/>
    </location>
</feature>
<keyword evidence="2" id="KW-0472">Membrane</keyword>
<keyword evidence="2" id="KW-1133">Transmembrane helix</keyword>
<feature type="transmembrane region" description="Helical" evidence="2">
    <location>
        <begin position="64"/>
        <end position="82"/>
    </location>
</feature>
<sequence>MLPMSHSSTSSRPRARRTARGAGSSRQPRRLRASRQGAVHRRRPSRRGPSRGARGSGGLVHSPLGIVVGAFLVTVLVALLVLRLAGREEVGLGQEPAGGPAPVVPDTEGFDATRLIDDEVFYDSEAMSLAQVEAFVSEVNSGCVPGLDGTPCLAQATFEIEHREPSSWCPRPVSASSGGSAALVVWEVARACDVNPQVLLVLVHKEQGLLTASGASLSARDYEAAAGYGCPDGADCDGQWSGFFLQLYGAASQFQRYRLDPGGYDVVAGVPAEVSYSPQAECGSARLTVANQATAGLYNYTPFQPNEAVSVGGDGCTSWGNWNFYGYFRTFFGDPTPSRSS</sequence>
<evidence type="ECO:0000256" key="1">
    <source>
        <dbReference type="SAM" id="MobiDB-lite"/>
    </source>
</evidence>
<dbReference type="EMBL" id="CP032514">
    <property type="protein sequence ID" value="AYD91011.1"/>
    <property type="molecule type" value="Genomic_DNA"/>
</dbReference>
<gene>
    <name evidence="3" type="ORF">D5R93_11830</name>
</gene>
<protein>
    <submittedName>
        <fullName evidence="3">Hemagglutinin</fullName>
    </submittedName>
</protein>
<keyword evidence="2" id="KW-0812">Transmembrane</keyword>
<feature type="compositionally biased region" description="Basic residues" evidence="1">
    <location>
        <begin position="27"/>
        <end position="49"/>
    </location>
</feature>
<dbReference type="Proteomes" id="UP000273001">
    <property type="component" value="Chromosome"/>
</dbReference>
<organism evidence="3 4">
    <name type="scientific">Actinomyces lilanjuaniae</name>
    <dbReference type="NCBI Taxonomy" id="2321394"/>
    <lineage>
        <taxon>Bacteria</taxon>
        <taxon>Bacillati</taxon>
        <taxon>Actinomycetota</taxon>
        <taxon>Actinomycetes</taxon>
        <taxon>Actinomycetales</taxon>
        <taxon>Actinomycetaceae</taxon>
        <taxon>Actinomyces</taxon>
    </lineage>
</organism>
<evidence type="ECO:0000313" key="3">
    <source>
        <dbReference type="EMBL" id="AYD91011.1"/>
    </source>
</evidence>
<evidence type="ECO:0000256" key="2">
    <source>
        <dbReference type="SAM" id="Phobius"/>
    </source>
</evidence>
<evidence type="ECO:0000313" key="4">
    <source>
        <dbReference type="Proteomes" id="UP000273001"/>
    </source>
</evidence>
<name>A0ABN5PUZ8_9ACTO</name>